<dbReference type="EMBL" id="AZHW01000278">
    <property type="protein sequence ID" value="ETX01003.1"/>
    <property type="molecule type" value="Genomic_DNA"/>
</dbReference>
<protein>
    <submittedName>
        <fullName evidence="3">Uncharacterized protein</fullName>
    </submittedName>
</protein>
<organism evidence="3 4">
    <name type="scientific">Entotheonella factor</name>
    <dbReference type="NCBI Taxonomy" id="1429438"/>
    <lineage>
        <taxon>Bacteria</taxon>
        <taxon>Pseudomonadati</taxon>
        <taxon>Nitrospinota/Tectimicrobiota group</taxon>
        <taxon>Candidatus Tectimicrobiota</taxon>
        <taxon>Candidatus Entotheonellia</taxon>
        <taxon>Candidatus Entotheonellales</taxon>
        <taxon>Candidatus Entotheonellaceae</taxon>
        <taxon>Candidatus Entotheonella</taxon>
    </lineage>
</organism>
<feature type="compositionally biased region" description="Pro residues" evidence="1">
    <location>
        <begin position="119"/>
        <end position="129"/>
    </location>
</feature>
<dbReference type="Proteomes" id="UP000019141">
    <property type="component" value="Unassembled WGS sequence"/>
</dbReference>
<name>W4LSQ4_ENTF1</name>
<feature type="transmembrane region" description="Helical" evidence="2">
    <location>
        <begin position="30"/>
        <end position="48"/>
    </location>
</feature>
<gene>
    <name evidence="3" type="ORF">ETSY1_09135</name>
</gene>
<evidence type="ECO:0000313" key="4">
    <source>
        <dbReference type="Proteomes" id="UP000019141"/>
    </source>
</evidence>
<keyword evidence="2" id="KW-0472">Membrane</keyword>
<feature type="region of interest" description="Disordered" evidence="1">
    <location>
        <begin position="85"/>
        <end position="135"/>
    </location>
</feature>
<accession>W4LSQ4</accession>
<evidence type="ECO:0000313" key="3">
    <source>
        <dbReference type="EMBL" id="ETX01003.1"/>
    </source>
</evidence>
<dbReference type="HOGENOM" id="CLU_1419142_0_0_7"/>
<comment type="caution">
    <text evidence="3">The sequence shown here is derived from an EMBL/GenBank/DDBJ whole genome shotgun (WGS) entry which is preliminary data.</text>
</comment>
<sequence>MKHNDPSTSPDLLAKPNGFEGVMRLNRKPLMLLGVVAVIVLVAIVYSMQRRGLNPLTSQEEAETAYAANRLADQIVADQPLGLIGAPPAPAPPSAQVEATGSESEVQVDPMGELDAPSPIFPSAPPAPPSQLEQQLRQRHLQLIWERHDRLLQSIRAETQIDFDTASTSGVTAPHPGHPRRGIPQLHGNAP</sequence>
<keyword evidence="2" id="KW-0812">Transmembrane</keyword>
<keyword evidence="2" id="KW-1133">Transmembrane helix</keyword>
<keyword evidence="4" id="KW-1185">Reference proteome</keyword>
<dbReference type="AlphaFoldDB" id="W4LSQ4"/>
<proteinExistence type="predicted"/>
<reference evidence="3 4" key="1">
    <citation type="journal article" date="2014" name="Nature">
        <title>An environmental bacterial taxon with a large and distinct metabolic repertoire.</title>
        <authorList>
            <person name="Wilson M.C."/>
            <person name="Mori T."/>
            <person name="Ruckert C."/>
            <person name="Uria A.R."/>
            <person name="Helf M.J."/>
            <person name="Takada K."/>
            <person name="Gernert C."/>
            <person name="Steffens U.A."/>
            <person name="Heycke N."/>
            <person name="Schmitt S."/>
            <person name="Rinke C."/>
            <person name="Helfrich E.J."/>
            <person name="Brachmann A.O."/>
            <person name="Gurgui C."/>
            <person name="Wakimoto T."/>
            <person name="Kracht M."/>
            <person name="Crusemann M."/>
            <person name="Hentschel U."/>
            <person name="Abe I."/>
            <person name="Matsunaga S."/>
            <person name="Kalinowski J."/>
            <person name="Takeyama H."/>
            <person name="Piel J."/>
        </authorList>
    </citation>
    <scope>NUCLEOTIDE SEQUENCE [LARGE SCALE GENOMIC DNA]</scope>
    <source>
        <strain evidence="4">TSY1</strain>
    </source>
</reference>
<feature type="region of interest" description="Disordered" evidence="1">
    <location>
        <begin position="163"/>
        <end position="191"/>
    </location>
</feature>
<evidence type="ECO:0000256" key="2">
    <source>
        <dbReference type="SAM" id="Phobius"/>
    </source>
</evidence>
<evidence type="ECO:0000256" key="1">
    <source>
        <dbReference type="SAM" id="MobiDB-lite"/>
    </source>
</evidence>